<accession>A0A1R3GLJ4</accession>
<organism evidence="1 2">
    <name type="scientific">Corchorus capsularis</name>
    <name type="common">Jute</name>
    <dbReference type="NCBI Taxonomy" id="210143"/>
    <lineage>
        <taxon>Eukaryota</taxon>
        <taxon>Viridiplantae</taxon>
        <taxon>Streptophyta</taxon>
        <taxon>Embryophyta</taxon>
        <taxon>Tracheophyta</taxon>
        <taxon>Spermatophyta</taxon>
        <taxon>Magnoliopsida</taxon>
        <taxon>eudicotyledons</taxon>
        <taxon>Gunneridae</taxon>
        <taxon>Pentapetalae</taxon>
        <taxon>rosids</taxon>
        <taxon>malvids</taxon>
        <taxon>Malvales</taxon>
        <taxon>Malvaceae</taxon>
        <taxon>Grewioideae</taxon>
        <taxon>Apeibeae</taxon>
        <taxon>Corchorus</taxon>
    </lineage>
</organism>
<protein>
    <submittedName>
        <fullName evidence="1">Uncharacterized protein</fullName>
    </submittedName>
</protein>
<name>A0A1R3GLJ4_COCAP</name>
<evidence type="ECO:0000313" key="2">
    <source>
        <dbReference type="Proteomes" id="UP000188268"/>
    </source>
</evidence>
<gene>
    <name evidence="1" type="ORF">CCACVL1_25209</name>
</gene>
<proteinExistence type="predicted"/>
<dbReference type="AlphaFoldDB" id="A0A1R3GLJ4"/>
<reference evidence="1 2" key="1">
    <citation type="submission" date="2013-09" db="EMBL/GenBank/DDBJ databases">
        <title>Corchorus capsularis genome sequencing.</title>
        <authorList>
            <person name="Alam M."/>
            <person name="Haque M.S."/>
            <person name="Islam M.S."/>
            <person name="Emdad E.M."/>
            <person name="Islam M.M."/>
            <person name="Ahmed B."/>
            <person name="Halim A."/>
            <person name="Hossen Q.M.M."/>
            <person name="Hossain M.Z."/>
            <person name="Ahmed R."/>
            <person name="Khan M.M."/>
            <person name="Islam R."/>
            <person name="Rashid M.M."/>
            <person name="Khan S.A."/>
            <person name="Rahman M.S."/>
            <person name="Alam M."/>
        </authorList>
    </citation>
    <scope>NUCLEOTIDE SEQUENCE [LARGE SCALE GENOMIC DNA]</scope>
    <source>
        <strain evidence="2">cv. CVL-1</strain>
        <tissue evidence="1">Whole seedling</tissue>
    </source>
</reference>
<evidence type="ECO:0000313" key="1">
    <source>
        <dbReference type="EMBL" id="OMO58964.1"/>
    </source>
</evidence>
<sequence length="19" mass="2027">MGSDVARGKSEKKHPTVSI</sequence>
<comment type="caution">
    <text evidence="1">The sequence shown here is derived from an EMBL/GenBank/DDBJ whole genome shotgun (WGS) entry which is preliminary data.</text>
</comment>
<keyword evidence="2" id="KW-1185">Reference proteome</keyword>
<dbReference type="EMBL" id="AWWV01014055">
    <property type="protein sequence ID" value="OMO58964.1"/>
    <property type="molecule type" value="Genomic_DNA"/>
</dbReference>
<dbReference type="Proteomes" id="UP000188268">
    <property type="component" value="Unassembled WGS sequence"/>
</dbReference>